<dbReference type="PANTHER" id="PTHR30290:SF9">
    <property type="entry name" value="OLIGOPEPTIDE-BINDING PROTEIN APPA"/>
    <property type="match status" value="1"/>
</dbReference>
<dbReference type="InterPro" id="IPR000914">
    <property type="entry name" value="SBP_5_dom"/>
</dbReference>
<dbReference type="GO" id="GO:0015833">
    <property type="term" value="P:peptide transport"/>
    <property type="evidence" value="ECO:0007669"/>
    <property type="project" value="TreeGrafter"/>
</dbReference>
<proteinExistence type="inferred from homology"/>
<dbReference type="Gene3D" id="3.10.105.10">
    <property type="entry name" value="Dipeptide-binding Protein, Domain 3"/>
    <property type="match status" value="1"/>
</dbReference>
<evidence type="ECO:0000256" key="1">
    <source>
        <dbReference type="ARBA" id="ARBA00004418"/>
    </source>
</evidence>
<evidence type="ECO:0000259" key="6">
    <source>
        <dbReference type="Pfam" id="PF00496"/>
    </source>
</evidence>
<keyword evidence="8" id="KW-1185">Reference proteome</keyword>
<dbReference type="OrthoDB" id="9803988at2"/>
<dbReference type="AlphaFoldDB" id="A0A1I7DYZ5"/>
<dbReference type="InterPro" id="IPR030678">
    <property type="entry name" value="Peptide/Ni-bd"/>
</dbReference>
<dbReference type="GO" id="GO:1904680">
    <property type="term" value="F:peptide transmembrane transporter activity"/>
    <property type="evidence" value="ECO:0007669"/>
    <property type="project" value="TreeGrafter"/>
</dbReference>
<dbReference type="CDD" id="cd08498">
    <property type="entry name" value="PBP2_NikA_DppA_OppA_like_2"/>
    <property type="match status" value="1"/>
</dbReference>
<dbReference type="Gene3D" id="3.90.76.10">
    <property type="entry name" value="Dipeptide-binding Protein, Domain 1"/>
    <property type="match status" value="1"/>
</dbReference>
<feature type="signal peptide" evidence="5">
    <location>
        <begin position="1"/>
        <end position="26"/>
    </location>
</feature>
<dbReference type="GO" id="GO:0030288">
    <property type="term" value="C:outer membrane-bounded periplasmic space"/>
    <property type="evidence" value="ECO:0007669"/>
    <property type="project" value="UniProtKB-ARBA"/>
</dbReference>
<comment type="subcellular location">
    <subcellularLocation>
        <location evidence="1">Periplasm</location>
    </subcellularLocation>
</comment>
<keyword evidence="3" id="KW-0813">Transport</keyword>
<feature type="chain" id="PRO_5010227990" evidence="5">
    <location>
        <begin position="27"/>
        <end position="523"/>
    </location>
</feature>
<evidence type="ECO:0000256" key="3">
    <source>
        <dbReference type="ARBA" id="ARBA00022448"/>
    </source>
</evidence>
<name>A0A1I7DYZ5_9RHOB</name>
<dbReference type="SUPFAM" id="SSF53850">
    <property type="entry name" value="Periplasmic binding protein-like II"/>
    <property type="match status" value="1"/>
</dbReference>
<dbReference type="GO" id="GO:0043190">
    <property type="term" value="C:ATP-binding cassette (ABC) transporter complex"/>
    <property type="evidence" value="ECO:0007669"/>
    <property type="project" value="InterPro"/>
</dbReference>
<organism evidence="7 8">
    <name type="scientific">Sedimentitalea nanhaiensis</name>
    <dbReference type="NCBI Taxonomy" id="999627"/>
    <lineage>
        <taxon>Bacteria</taxon>
        <taxon>Pseudomonadati</taxon>
        <taxon>Pseudomonadota</taxon>
        <taxon>Alphaproteobacteria</taxon>
        <taxon>Rhodobacterales</taxon>
        <taxon>Paracoccaceae</taxon>
        <taxon>Sedimentitalea</taxon>
    </lineage>
</organism>
<dbReference type="InterPro" id="IPR039424">
    <property type="entry name" value="SBP_5"/>
</dbReference>
<gene>
    <name evidence="7" type="ORF">SAMN05216236_13814</name>
</gene>
<keyword evidence="4 5" id="KW-0732">Signal</keyword>
<evidence type="ECO:0000256" key="4">
    <source>
        <dbReference type="ARBA" id="ARBA00022729"/>
    </source>
</evidence>
<evidence type="ECO:0000256" key="5">
    <source>
        <dbReference type="SAM" id="SignalP"/>
    </source>
</evidence>
<evidence type="ECO:0000313" key="7">
    <source>
        <dbReference type="EMBL" id="SFU16856.1"/>
    </source>
</evidence>
<evidence type="ECO:0000256" key="2">
    <source>
        <dbReference type="ARBA" id="ARBA00005695"/>
    </source>
</evidence>
<dbReference type="PIRSF" id="PIRSF002741">
    <property type="entry name" value="MppA"/>
    <property type="match status" value="1"/>
</dbReference>
<dbReference type="Pfam" id="PF00496">
    <property type="entry name" value="SBP_bac_5"/>
    <property type="match status" value="1"/>
</dbReference>
<comment type="similarity">
    <text evidence="2">Belongs to the bacterial solute-binding protein 5 family.</text>
</comment>
<protein>
    <submittedName>
        <fullName evidence="7">Peptide/nickel transport system substrate-binding protein</fullName>
    </submittedName>
</protein>
<dbReference type="STRING" id="999627.SAMN05216236_13814"/>
<reference evidence="7 8" key="1">
    <citation type="submission" date="2016-10" db="EMBL/GenBank/DDBJ databases">
        <authorList>
            <person name="de Groot N.N."/>
        </authorList>
    </citation>
    <scope>NUCLEOTIDE SEQUENCE [LARGE SCALE GENOMIC DNA]</scope>
    <source>
        <strain evidence="7 8">CGMCC 1.10959</strain>
    </source>
</reference>
<dbReference type="RefSeq" id="WP_051372531.1">
    <property type="nucleotide sequence ID" value="NZ_FPAW01000038.1"/>
</dbReference>
<dbReference type="eggNOG" id="COG0747">
    <property type="taxonomic scope" value="Bacteria"/>
</dbReference>
<dbReference type="Gene3D" id="3.40.190.10">
    <property type="entry name" value="Periplasmic binding protein-like II"/>
    <property type="match status" value="1"/>
</dbReference>
<sequence>MSISTKTRQGALAGLAAALLAATAQAETIRWGAPRDIVSLDPYSYGDSYTINFLNHIYEGLVRYNRDLEIEPALATAWEIVSPTTWRFTLRKGVKFHDGSDFTAEDVLASLERVSDETSPLKGNLPAYQSATVVDDNTIDIELSGAYPLLLNDLTNIHIFDKGWLVANNAEKPTDVSAGVEGYATFNTNGTGPFQLESRTPEAQTVLAVNNNWWDEPAHNLTRIEFQPISSAATRVAALLSGEVDFVDSAPVQDLPRLAQAENLTILERTDLRTVMLGFNRREELVGGGENPMNDLRVRQAMQLAVDMDLIQDKVMRGKSRNAGALVAPSIPGYSEDLDTVAPFDPEKARALLEEAGYGDGFAFDFVCTNESYVNEEQFCQAIASMWSRVGLEPKLDIGPTAKQTPKRANGKADIYTIGWATLPMLDTYSILVQMLHSKEGNSGVFNWGGWSYPELDKLTQSAAVELDREARLDMENKALRIAKDEIIMMPLHQQPMAWAVSRDFSDFPQFPDNKPRMWYVTK</sequence>
<feature type="domain" description="Solute-binding protein family 5" evidence="6">
    <location>
        <begin position="69"/>
        <end position="442"/>
    </location>
</feature>
<evidence type="ECO:0000313" key="8">
    <source>
        <dbReference type="Proteomes" id="UP000182466"/>
    </source>
</evidence>
<accession>A0A1I7DYZ5</accession>
<dbReference type="PANTHER" id="PTHR30290">
    <property type="entry name" value="PERIPLASMIC BINDING COMPONENT OF ABC TRANSPORTER"/>
    <property type="match status" value="1"/>
</dbReference>
<dbReference type="Proteomes" id="UP000182466">
    <property type="component" value="Unassembled WGS sequence"/>
</dbReference>
<dbReference type="EMBL" id="FPAW01000038">
    <property type="protein sequence ID" value="SFU16856.1"/>
    <property type="molecule type" value="Genomic_DNA"/>
</dbReference>